<evidence type="ECO:0000313" key="1">
    <source>
        <dbReference type="EMBL" id="KAJ2798626.1"/>
    </source>
</evidence>
<proteinExistence type="predicted"/>
<accession>A0ACC1KZZ2</accession>
<sequence>MSEQTSATDAQQAHDDKMVEEYASRDVPMVDATKAKADAAIATRCVTEHVEDKKPTAKRSRDSDDRDAPSTRKSPRRSDKSR</sequence>
<name>A0ACC1KZZ2_9FUNG</name>
<reference evidence="1" key="1">
    <citation type="submission" date="2022-07" db="EMBL/GenBank/DDBJ databases">
        <title>Phylogenomic reconstructions and comparative analyses of Kickxellomycotina fungi.</title>
        <authorList>
            <person name="Reynolds N.K."/>
            <person name="Stajich J.E."/>
            <person name="Barry K."/>
            <person name="Grigoriev I.V."/>
            <person name="Crous P."/>
            <person name="Smith M.E."/>
        </authorList>
    </citation>
    <scope>NUCLEOTIDE SEQUENCE</scope>
    <source>
        <strain evidence="1">CBS 102833</strain>
    </source>
</reference>
<gene>
    <name evidence="1" type="ORF">H4S07_005647</name>
</gene>
<comment type="caution">
    <text evidence="1">The sequence shown here is derived from an EMBL/GenBank/DDBJ whole genome shotgun (WGS) entry which is preliminary data.</text>
</comment>
<keyword evidence="2" id="KW-1185">Reference proteome</keyword>
<feature type="non-terminal residue" evidence="1">
    <location>
        <position position="82"/>
    </location>
</feature>
<evidence type="ECO:0000313" key="2">
    <source>
        <dbReference type="Proteomes" id="UP001140096"/>
    </source>
</evidence>
<dbReference type="Proteomes" id="UP001140096">
    <property type="component" value="Unassembled WGS sequence"/>
</dbReference>
<protein>
    <submittedName>
        <fullName evidence="1">Uncharacterized protein</fullName>
    </submittedName>
</protein>
<dbReference type="EMBL" id="JANBUP010002884">
    <property type="protein sequence ID" value="KAJ2798626.1"/>
    <property type="molecule type" value="Genomic_DNA"/>
</dbReference>
<organism evidence="1 2">
    <name type="scientific">Coemansia furcata</name>
    <dbReference type="NCBI Taxonomy" id="417177"/>
    <lineage>
        <taxon>Eukaryota</taxon>
        <taxon>Fungi</taxon>
        <taxon>Fungi incertae sedis</taxon>
        <taxon>Zoopagomycota</taxon>
        <taxon>Kickxellomycotina</taxon>
        <taxon>Kickxellomycetes</taxon>
        <taxon>Kickxellales</taxon>
        <taxon>Kickxellaceae</taxon>
        <taxon>Coemansia</taxon>
    </lineage>
</organism>